<keyword evidence="4" id="KW-1185">Reference proteome</keyword>
<dbReference type="EMBL" id="MU860241">
    <property type="protein sequence ID" value="KAK4235749.1"/>
    <property type="molecule type" value="Genomic_DNA"/>
</dbReference>
<reference evidence="3" key="2">
    <citation type="submission" date="2023-05" db="EMBL/GenBank/DDBJ databases">
        <authorList>
            <consortium name="Lawrence Berkeley National Laboratory"/>
            <person name="Steindorff A."/>
            <person name="Hensen N."/>
            <person name="Bonometti L."/>
            <person name="Westerberg I."/>
            <person name="Brannstrom I.O."/>
            <person name="Guillou S."/>
            <person name="Cros-Aarteil S."/>
            <person name="Calhoun S."/>
            <person name="Haridas S."/>
            <person name="Kuo A."/>
            <person name="Mondo S."/>
            <person name="Pangilinan J."/>
            <person name="Riley R."/>
            <person name="Labutti K."/>
            <person name="Andreopoulos B."/>
            <person name="Lipzen A."/>
            <person name="Chen C."/>
            <person name="Yanf M."/>
            <person name="Daum C."/>
            <person name="Ng V."/>
            <person name="Clum A."/>
            <person name="Ohm R."/>
            <person name="Martin F."/>
            <person name="Silar P."/>
            <person name="Natvig D."/>
            <person name="Lalanne C."/>
            <person name="Gautier V."/>
            <person name="Ament-Velasquez S.L."/>
            <person name="Kruys A."/>
            <person name="Hutchinson M.I."/>
            <person name="Powell A.J."/>
            <person name="Barry K."/>
            <person name="Miller A.N."/>
            <person name="Grigoriev I.V."/>
            <person name="Debuchy R."/>
            <person name="Gladieux P."/>
            <person name="Thoren M.H."/>
            <person name="Johannesson H."/>
        </authorList>
    </citation>
    <scope>NUCLEOTIDE SEQUENCE</scope>
    <source>
        <strain evidence="3">CBS 532.94</strain>
    </source>
</reference>
<feature type="region of interest" description="Disordered" evidence="1">
    <location>
        <begin position="182"/>
        <end position="209"/>
    </location>
</feature>
<dbReference type="Gene3D" id="4.10.280.10">
    <property type="entry name" value="Helix-loop-helix DNA-binding domain"/>
    <property type="match status" value="1"/>
</dbReference>
<feature type="compositionally biased region" description="Polar residues" evidence="1">
    <location>
        <begin position="1"/>
        <end position="20"/>
    </location>
</feature>
<feature type="region of interest" description="Disordered" evidence="1">
    <location>
        <begin position="1"/>
        <end position="159"/>
    </location>
</feature>
<dbReference type="InterPro" id="IPR052099">
    <property type="entry name" value="Regulatory_TF_Diverse"/>
</dbReference>
<evidence type="ECO:0000313" key="4">
    <source>
        <dbReference type="Proteomes" id="UP001303760"/>
    </source>
</evidence>
<evidence type="ECO:0000313" key="3">
    <source>
        <dbReference type="EMBL" id="KAK4235749.1"/>
    </source>
</evidence>
<protein>
    <recommendedName>
        <fullName evidence="2">BHLH domain-containing protein</fullName>
    </recommendedName>
</protein>
<feature type="domain" description="BHLH" evidence="2">
    <location>
        <begin position="99"/>
        <end position="224"/>
    </location>
</feature>
<organism evidence="3 4">
    <name type="scientific">Achaetomium macrosporum</name>
    <dbReference type="NCBI Taxonomy" id="79813"/>
    <lineage>
        <taxon>Eukaryota</taxon>
        <taxon>Fungi</taxon>
        <taxon>Dikarya</taxon>
        <taxon>Ascomycota</taxon>
        <taxon>Pezizomycotina</taxon>
        <taxon>Sordariomycetes</taxon>
        <taxon>Sordariomycetidae</taxon>
        <taxon>Sordariales</taxon>
        <taxon>Chaetomiaceae</taxon>
        <taxon>Achaetomium</taxon>
    </lineage>
</organism>
<dbReference type="PANTHER" id="PTHR47336">
    <property type="entry name" value="TRANSCRIPTION FACTOR HMS1-RELATED"/>
    <property type="match status" value="1"/>
</dbReference>
<dbReference type="InterPro" id="IPR011598">
    <property type="entry name" value="bHLH_dom"/>
</dbReference>
<feature type="compositionally biased region" description="Pro residues" evidence="1">
    <location>
        <begin position="142"/>
        <end position="151"/>
    </location>
</feature>
<accession>A0AAN7C5F0</accession>
<dbReference type="PROSITE" id="PS50888">
    <property type="entry name" value="BHLH"/>
    <property type="match status" value="1"/>
</dbReference>
<dbReference type="GO" id="GO:0046983">
    <property type="term" value="F:protein dimerization activity"/>
    <property type="evidence" value="ECO:0007669"/>
    <property type="project" value="InterPro"/>
</dbReference>
<gene>
    <name evidence="3" type="ORF">C8A03DRAFT_17549</name>
</gene>
<evidence type="ECO:0000256" key="1">
    <source>
        <dbReference type="SAM" id="MobiDB-lite"/>
    </source>
</evidence>
<reference evidence="3" key="1">
    <citation type="journal article" date="2023" name="Mol. Phylogenet. Evol.">
        <title>Genome-scale phylogeny and comparative genomics of the fungal order Sordariales.</title>
        <authorList>
            <person name="Hensen N."/>
            <person name="Bonometti L."/>
            <person name="Westerberg I."/>
            <person name="Brannstrom I.O."/>
            <person name="Guillou S."/>
            <person name="Cros-Aarteil S."/>
            <person name="Calhoun S."/>
            <person name="Haridas S."/>
            <person name="Kuo A."/>
            <person name="Mondo S."/>
            <person name="Pangilinan J."/>
            <person name="Riley R."/>
            <person name="LaButti K."/>
            <person name="Andreopoulos B."/>
            <person name="Lipzen A."/>
            <person name="Chen C."/>
            <person name="Yan M."/>
            <person name="Daum C."/>
            <person name="Ng V."/>
            <person name="Clum A."/>
            <person name="Steindorff A."/>
            <person name="Ohm R.A."/>
            <person name="Martin F."/>
            <person name="Silar P."/>
            <person name="Natvig D.O."/>
            <person name="Lalanne C."/>
            <person name="Gautier V."/>
            <person name="Ament-Velasquez S.L."/>
            <person name="Kruys A."/>
            <person name="Hutchinson M.I."/>
            <person name="Powell A.J."/>
            <person name="Barry K."/>
            <person name="Miller A.N."/>
            <person name="Grigoriev I.V."/>
            <person name="Debuchy R."/>
            <person name="Gladieux P."/>
            <person name="Hiltunen Thoren M."/>
            <person name="Johannesson H."/>
        </authorList>
    </citation>
    <scope>NUCLEOTIDE SEQUENCE</scope>
    <source>
        <strain evidence="3">CBS 532.94</strain>
    </source>
</reference>
<dbReference type="Proteomes" id="UP001303760">
    <property type="component" value="Unassembled WGS sequence"/>
</dbReference>
<dbReference type="AlphaFoldDB" id="A0AAN7C5F0"/>
<sequence>MDICNRDSSNQESKKPSSNKARSKKRPGSQESEENGLEPKRRRGQLPKSREKQNGLSNSNTTKPSSNGIGHVSNTGYNTESDDDASPPTLPQKEDRRPSRKRHHNLVEQKYRQRLNSQFKRLLDVLPPSSTGGDRDLRQPLLPLPLTPPPGGREVSNSSRVQLPLPPLTLALHDTVGVKMAAAPGNANDTSSGSGSASEQGGGTERRVSKGEVLDRALLYIKALERKHRRLVAEKRELEVLWEENYGCKGKGVGRKTTN</sequence>
<evidence type="ECO:0000259" key="2">
    <source>
        <dbReference type="PROSITE" id="PS50888"/>
    </source>
</evidence>
<name>A0AAN7C5F0_9PEZI</name>
<comment type="caution">
    <text evidence="3">The sequence shown here is derived from an EMBL/GenBank/DDBJ whole genome shotgun (WGS) entry which is preliminary data.</text>
</comment>
<dbReference type="Pfam" id="PF00010">
    <property type="entry name" value="HLH"/>
    <property type="match status" value="1"/>
</dbReference>
<dbReference type="SMART" id="SM00353">
    <property type="entry name" value="HLH"/>
    <property type="match status" value="1"/>
</dbReference>
<dbReference type="PANTHER" id="PTHR47336:SF4">
    <property type="entry name" value="BHLH TRANSCRIPTION FACTOR (EUROFUNG)"/>
    <property type="match status" value="1"/>
</dbReference>
<proteinExistence type="predicted"/>
<dbReference type="InterPro" id="IPR036638">
    <property type="entry name" value="HLH_DNA-bd_sf"/>
</dbReference>
<feature type="compositionally biased region" description="Polar residues" evidence="1">
    <location>
        <begin position="54"/>
        <end position="79"/>
    </location>
</feature>
<dbReference type="SUPFAM" id="SSF47459">
    <property type="entry name" value="HLH, helix-loop-helix DNA-binding domain"/>
    <property type="match status" value="1"/>
</dbReference>